<sequence length="85" mass="9461">MSETAFTPRLQQAVARARRIAAEHGVTDGEGRPVVGTEHLFVAILDDVHSVPTQALEERYDVESFKESVRRVMRSPGYRGRTPPA</sequence>
<comment type="caution">
    <text evidence="1">The sequence shown here is derived from an EMBL/GenBank/DDBJ whole genome shotgun (WGS) entry which is preliminary data.</text>
</comment>
<dbReference type="SUPFAM" id="SSF81923">
    <property type="entry name" value="Double Clp-N motif"/>
    <property type="match status" value="1"/>
</dbReference>
<organism evidence="1 2">
    <name type="scientific">Nocardiopsis suaedae</name>
    <dbReference type="NCBI Taxonomy" id="3018444"/>
    <lineage>
        <taxon>Bacteria</taxon>
        <taxon>Bacillati</taxon>
        <taxon>Actinomycetota</taxon>
        <taxon>Actinomycetes</taxon>
        <taxon>Streptosporangiales</taxon>
        <taxon>Nocardiopsidaceae</taxon>
        <taxon>Nocardiopsis</taxon>
    </lineage>
</organism>
<protein>
    <recommendedName>
        <fullName evidence="3">Clp R domain-containing protein</fullName>
    </recommendedName>
</protein>
<gene>
    <name evidence="1" type="ORF">O4U47_24060</name>
</gene>
<evidence type="ECO:0000313" key="2">
    <source>
        <dbReference type="Proteomes" id="UP001165685"/>
    </source>
</evidence>
<dbReference type="Gene3D" id="1.10.1780.10">
    <property type="entry name" value="Clp, N-terminal domain"/>
    <property type="match status" value="1"/>
</dbReference>
<proteinExistence type="predicted"/>
<evidence type="ECO:0008006" key="3">
    <source>
        <dbReference type="Google" id="ProtNLM"/>
    </source>
</evidence>
<keyword evidence="2" id="KW-1185">Reference proteome</keyword>
<name>A0ABT4TT49_9ACTN</name>
<evidence type="ECO:0000313" key="1">
    <source>
        <dbReference type="EMBL" id="MDA2807606.1"/>
    </source>
</evidence>
<dbReference type="InterPro" id="IPR036628">
    <property type="entry name" value="Clp_N_dom_sf"/>
</dbReference>
<dbReference type="RefSeq" id="WP_270680233.1">
    <property type="nucleotide sequence ID" value="NZ_JAQFWP010000058.1"/>
</dbReference>
<accession>A0ABT4TT49</accession>
<reference evidence="1" key="1">
    <citation type="submission" date="2023-01" db="EMBL/GenBank/DDBJ databases">
        <title>Draft genome sequence of Nocardiopsis sp. LSu2-4 isolated from halophytes.</title>
        <authorList>
            <person name="Duangmal K."/>
            <person name="Chantavorakit T."/>
        </authorList>
    </citation>
    <scope>NUCLEOTIDE SEQUENCE</scope>
    <source>
        <strain evidence="1">LSu2-4</strain>
    </source>
</reference>
<dbReference type="Proteomes" id="UP001165685">
    <property type="component" value="Unassembled WGS sequence"/>
</dbReference>
<dbReference type="EMBL" id="JAQFWP010000058">
    <property type="protein sequence ID" value="MDA2807606.1"/>
    <property type="molecule type" value="Genomic_DNA"/>
</dbReference>